<sequence>MSSYSHNIQTPLEEKSLTNLPLNLLFRILSHLDMSDLQSIGKTCTSLRMLANENIVYRNAVIGSNGNMWWTKNVLVDVFDVLNFNRKVIRTLNSHNISVVASLKNVQQMYKLGVSDPAEKSISYETLEAEKERNFSVKDLDADPSRHTETSREQFTHMAILEGMNQFIELNDKAFQTHSADSDDTYIDEINDDIHSLHELQKNTSFEEELVRKPSLNPSPTFSNYSRSSTNSVFSSSSPKLLDDDWNNITADFMNPDCKETTPTSIESSDSITRLRKSSKVKDKAELFEKLIFRDSKPLQTKKKDNPRMKISSSLSINDEDFRKIICPPSETLPKVSRRSISRGYIEEIERRSPDHNSETGNSLVIKRVSSRKVADYERLIKKENSSDSKKITENDENKSQRSYSTPVLEQSKTHQRSKLKAVVTNGNKISYRKIDLSTSNDSNVHGHVIKELDANTDSNI</sequence>
<dbReference type="InterPro" id="IPR036047">
    <property type="entry name" value="F-box-like_dom_sf"/>
</dbReference>
<dbReference type="CDD" id="cd22146">
    <property type="entry name" value="F-box_ScMFB1-like"/>
    <property type="match status" value="1"/>
</dbReference>
<feature type="compositionally biased region" description="Low complexity" evidence="1">
    <location>
        <begin position="221"/>
        <end position="238"/>
    </location>
</feature>
<feature type="domain" description="F-box" evidence="2">
    <location>
        <begin position="14"/>
        <end position="60"/>
    </location>
</feature>
<dbReference type="EMBL" id="ALIE01000153">
    <property type="protein sequence ID" value="EJS42310.1"/>
    <property type="molecule type" value="Genomic_DNA"/>
</dbReference>
<gene>
    <name evidence="3" type="ORF">SU7_2618</name>
</gene>
<dbReference type="Gene3D" id="1.20.1280.50">
    <property type="match status" value="1"/>
</dbReference>
<feature type="region of interest" description="Disordered" evidence="1">
    <location>
        <begin position="386"/>
        <end position="420"/>
    </location>
</feature>
<dbReference type="OrthoDB" id="3219396at2759"/>
<feature type="compositionally biased region" description="Polar residues" evidence="1">
    <location>
        <begin position="401"/>
        <end position="411"/>
    </location>
</feature>
<name>J8PJL3_SACAR</name>
<dbReference type="AlphaFoldDB" id="J8PJL3"/>
<dbReference type="Pfam" id="PF12937">
    <property type="entry name" value="F-box-like"/>
    <property type="match status" value="1"/>
</dbReference>
<reference evidence="3 4" key="1">
    <citation type="journal article" date="2013" name="BMC Genomics">
        <title>High quality de novo sequencing and assembly of the Saccharomyces arboricolus genome.</title>
        <authorList>
            <person name="Liti G."/>
            <person name="Nguyen Ba A.N."/>
            <person name="Blythe M."/>
            <person name="Mueller C.A."/>
            <person name="Bergstroem A."/>
            <person name="Cubillos F.A."/>
            <person name="Dafhnis-Calas F."/>
            <person name="Khoshraftar S."/>
            <person name="Malla S."/>
            <person name="Mehta N."/>
            <person name="Siow C.C."/>
            <person name="Warringer J."/>
            <person name="Moses A.M."/>
            <person name="Louis E.J."/>
            <person name="Nieduszynski C.A."/>
        </authorList>
    </citation>
    <scope>NUCLEOTIDE SEQUENCE [LARGE SCALE GENOMIC DNA]</scope>
    <source>
        <strain evidence="4">H-6 / AS 2.3317 / CBS 10644</strain>
    </source>
</reference>
<dbReference type="SUPFAM" id="SSF81383">
    <property type="entry name" value="F-box domain"/>
    <property type="match status" value="1"/>
</dbReference>
<dbReference type="SMART" id="SM00256">
    <property type="entry name" value="FBOX"/>
    <property type="match status" value="1"/>
</dbReference>
<keyword evidence="4" id="KW-1185">Reference proteome</keyword>
<accession>J8PJL3</accession>
<organism evidence="3 4">
    <name type="scientific">Saccharomyces arboricola (strain H-6 / AS 2.3317 / CBS 10644)</name>
    <name type="common">Yeast</name>
    <dbReference type="NCBI Taxonomy" id="1160507"/>
    <lineage>
        <taxon>Eukaryota</taxon>
        <taxon>Fungi</taxon>
        <taxon>Dikarya</taxon>
        <taxon>Ascomycota</taxon>
        <taxon>Saccharomycotina</taxon>
        <taxon>Saccharomycetes</taxon>
        <taxon>Saccharomycetales</taxon>
        <taxon>Saccharomycetaceae</taxon>
        <taxon>Saccharomyces</taxon>
    </lineage>
</organism>
<evidence type="ECO:0000313" key="3">
    <source>
        <dbReference type="EMBL" id="EJS42310.1"/>
    </source>
</evidence>
<proteinExistence type="predicted"/>
<dbReference type="PROSITE" id="PS50181">
    <property type="entry name" value="FBOX"/>
    <property type="match status" value="1"/>
</dbReference>
<evidence type="ECO:0000313" key="4">
    <source>
        <dbReference type="Proteomes" id="UP000006968"/>
    </source>
</evidence>
<dbReference type="InterPro" id="IPR001810">
    <property type="entry name" value="F-box_dom"/>
</dbReference>
<evidence type="ECO:0000256" key="1">
    <source>
        <dbReference type="SAM" id="MobiDB-lite"/>
    </source>
</evidence>
<comment type="caution">
    <text evidence="3">The sequence shown here is derived from an EMBL/GenBank/DDBJ whole genome shotgun (WGS) entry which is preliminary data.</text>
</comment>
<feature type="compositionally biased region" description="Basic and acidic residues" evidence="1">
    <location>
        <begin position="386"/>
        <end position="400"/>
    </location>
</feature>
<dbReference type="HOGENOM" id="CLU_667626_0_0_1"/>
<dbReference type="Proteomes" id="UP000006968">
    <property type="component" value="Chromosome XIII"/>
</dbReference>
<protein>
    <submittedName>
        <fullName evidence="3">YDR219C</fullName>
    </submittedName>
</protein>
<evidence type="ECO:0000259" key="2">
    <source>
        <dbReference type="PROSITE" id="PS50181"/>
    </source>
</evidence>
<feature type="region of interest" description="Disordered" evidence="1">
    <location>
        <begin position="212"/>
        <end position="239"/>
    </location>
</feature>